<name>A0A811GCJ0_9GAMM</name>
<protein>
    <submittedName>
        <fullName evidence="1">Uncharacterized protein</fullName>
    </submittedName>
</protein>
<accession>A0A811GCJ0</accession>
<gene>
    <name evidence="1" type="ORF">SFB21_2008</name>
</gene>
<evidence type="ECO:0000313" key="2">
    <source>
        <dbReference type="Proteomes" id="UP000489961"/>
    </source>
</evidence>
<organism evidence="1 2">
    <name type="scientific">Acinetobacter bouvetii</name>
    <dbReference type="NCBI Taxonomy" id="202951"/>
    <lineage>
        <taxon>Bacteria</taxon>
        <taxon>Pseudomonadati</taxon>
        <taxon>Pseudomonadota</taxon>
        <taxon>Gammaproteobacteria</taxon>
        <taxon>Moraxellales</taxon>
        <taxon>Moraxellaceae</taxon>
        <taxon>Acinetobacter</taxon>
    </lineage>
</organism>
<dbReference type="RefSeq" id="WP_174559871.1">
    <property type="nucleotide sequence ID" value="NZ_CADDTS010000033.1"/>
</dbReference>
<sequence length="190" mass="22205">MLKPHHIAIVDGPFKFLENFWMIPELLTEVDDEFFLDSFSPYLLNTSGQDVKYGYQFVVKNRDFYTELNKTNRISYLIAADDSYFQDLPLFFEDQWDSALLLSDMILIGWTVNKFTEPAFLFGIYPIIKKDSSFEILSPSSINQWGLIPNHKKAKEIANENTLIDNYSEIWRPLAVYVDKYSFKKIISLG</sequence>
<comment type="caution">
    <text evidence="1">The sequence shown here is derived from an EMBL/GenBank/DDBJ whole genome shotgun (WGS) entry which is preliminary data.</text>
</comment>
<dbReference type="Proteomes" id="UP000489961">
    <property type="component" value="Unassembled WGS sequence"/>
</dbReference>
<dbReference type="EMBL" id="CADDTS010000033">
    <property type="protein sequence ID" value="CAB1216823.1"/>
    <property type="molecule type" value="Genomic_DNA"/>
</dbReference>
<evidence type="ECO:0000313" key="1">
    <source>
        <dbReference type="EMBL" id="CAB1216823.1"/>
    </source>
</evidence>
<dbReference type="AlphaFoldDB" id="A0A811GCJ0"/>
<proteinExistence type="predicted"/>
<reference evidence="1 2" key="1">
    <citation type="submission" date="2020-02" db="EMBL/GenBank/DDBJ databases">
        <authorList>
            <person name="Chaudhuri R."/>
        </authorList>
    </citation>
    <scope>NUCLEOTIDE SEQUENCE [LARGE SCALE GENOMIC DNA]</scope>
    <source>
        <strain evidence="1">SFB21</strain>
    </source>
</reference>